<dbReference type="RefSeq" id="WP_379677421.1">
    <property type="nucleotide sequence ID" value="NZ_JBHLWP010000003.1"/>
</dbReference>
<dbReference type="PANTHER" id="PTHR44196:SF1">
    <property type="entry name" value="DEHYDROGENASE_REDUCTASE SDR FAMILY MEMBER 7B"/>
    <property type="match status" value="1"/>
</dbReference>
<evidence type="ECO:0000256" key="1">
    <source>
        <dbReference type="ARBA" id="ARBA00006484"/>
    </source>
</evidence>
<organism evidence="5 6">
    <name type="scientific">Massilia consociata</name>
    <dbReference type="NCBI Taxonomy" id="760117"/>
    <lineage>
        <taxon>Bacteria</taxon>
        <taxon>Pseudomonadati</taxon>
        <taxon>Pseudomonadota</taxon>
        <taxon>Betaproteobacteria</taxon>
        <taxon>Burkholderiales</taxon>
        <taxon>Oxalobacteraceae</taxon>
        <taxon>Telluria group</taxon>
        <taxon>Massilia</taxon>
    </lineage>
</organism>
<dbReference type="Gene3D" id="3.40.50.720">
    <property type="entry name" value="NAD(P)-binding Rossmann-like Domain"/>
    <property type="match status" value="1"/>
</dbReference>
<keyword evidence="2 5" id="KW-0560">Oxidoreductase</keyword>
<dbReference type="GO" id="GO:0016491">
    <property type="term" value="F:oxidoreductase activity"/>
    <property type="evidence" value="ECO:0007669"/>
    <property type="project" value="UniProtKB-KW"/>
</dbReference>
<dbReference type="PRINTS" id="PR00080">
    <property type="entry name" value="SDRFAMILY"/>
</dbReference>
<dbReference type="Pfam" id="PF00106">
    <property type="entry name" value="adh_short"/>
    <property type="match status" value="1"/>
</dbReference>
<dbReference type="PROSITE" id="PS51257">
    <property type="entry name" value="PROKAR_LIPOPROTEIN"/>
    <property type="match status" value="1"/>
</dbReference>
<feature type="chain" id="PRO_5047144991" evidence="4">
    <location>
        <begin position="30"/>
        <end position="346"/>
    </location>
</feature>
<comment type="caution">
    <text evidence="5">The sequence shown here is derived from an EMBL/GenBank/DDBJ whole genome shotgun (WGS) entry which is preliminary data.</text>
</comment>
<dbReference type="PRINTS" id="PR00081">
    <property type="entry name" value="GDHRDH"/>
</dbReference>
<dbReference type="EC" id="1.-.-.-" evidence="5"/>
<protein>
    <submittedName>
        <fullName evidence="5">SDR family NAD(P)-dependent oxidoreductase</fullName>
        <ecNumber evidence="5">1.-.-.-</ecNumber>
    </submittedName>
</protein>
<gene>
    <name evidence="5" type="ORF">ACFFJK_02035</name>
</gene>
<accession>A0ABV6FB53</accession>
<dbReference type="Proteomes" id="UP001589773">
    <property type="component" value="Unassembled WGS sequence"/>
</dbReference>
<keyword evidence="4" id="KW-0732">Signal</keyword>
<evidence type="ECO:0000256" key="3">
    <source>
        <dbReference type="RuleBase" id="RU000363"/>
    </source>
</evidence>
<feature type="signal peptide" evidence="4">
    <location>
        <begin position="1"/>
        <end position="29"/>
    </location>
</feature>
<sequence>MNLFRHVPRAYLACIALSFTLLLGGCATALSPSEQAAVAGKTYVVTGASSGFGRGVAERLGAMRANVVLAARRAELLNDVAARVNAAGGTALVVPTDVARPEDMRRLAEATVARFGRIDVWINNAAVGGIGRFEAIPLEDHARIVDVNVKGVIYGSHIALRQFKAQGGGTLVNIGSVESEVPLAYHASYASTKAAVLGLGRALNEELRLAGVGDRIRVSTVMPWAADTPFFSNAANYSGHRPRMALMDDPAKVVEGIIRASVYPSEEVPVGWKARAGVWSHKIAPDLTERISANVAHAHQFEKAPPMAPTSGGVHQPNPAATGIDGGIRARMQQEDEARKAGKAMQ</sequence>
<comment type="similarity">
    <text evidence="1 3">Belongs to the short-chain dehydrogenases/reductases (SDR) family.</text>
</comment>
<dbReference type="PANTHER" id="PTHR44196">
    <property type="entry name" value="DEHYDROGENASE/REDUCTASE SDR FAMILY MEMBER 7B"/>
    <property type="match status" value="1"/>
</dbReference>
<keyword evidence="6" id="KW-1185">Reference proteome</keyword>
<dbReference type="SUPFAM" id="SSF51735">
    <property type="entry name" value="NAD(P)-binding Rossmann-fold domains"/>
    <property type="match status" value="1"/>
</dbReference>
<name>A0ABV6FB53_9BURK</name>
<dbReference type="EMBL" id="JBHLWP010000003">
    <property type="protein sequence ID" value="MFC0250656.1"/>
    <property type="molecule type" value="Genomic_DNA"/>
</dbReference>
<evidence type="ECO:0000256" key="2">
    <source>
        <dbReference type="ARBA" id="ARBA00023002"/>
    </source>
</evidence>
<dbReference type="InterPro" id="IPR036291">
    <property type="entry name" value="NAD(P)-bd_dom_sf"/>
</dbReference>
<proteinExistence type="inferred from homology"/>
<evidence type="ECO:0000313" key="6">
    <source>
        <dbReference type="Proteomes" id="UP001589773"/>
    </source>
</evidence>
<dbReference type="InterPro" id="IPR002347">
    <property type="entry name" value="SDR_fam"/>
</dbReference>
<evidence type="ECO:0000256" key="4">
    <source>
        <dbReference type="SAM" id="SignalP"/>
    </source>
</evidence>
<evidence type="ECO:0000313" key="5">
    <source>
        <dbReference type="EMBL" id="MFC0250656.1"/>
    </source>
</evidence>
<reference evidence="5 6" key="1">
    <citation type="submission" date="2024-09" db="EMBL/GenBank/DDBJ databases">
        <authorList>
            <person name="Sun Q."/>
            <person name="Mori K."/>
        </authorList>
    </citation>
    <scope>NUCLEOTIDE SEQUENCE [LARGE SCALE GENOMIC DNA]</scope>
    <source>
        <strain evidence="5 6">CCM 7792</strain>
    </source>
</reference>